<gene>
    <name evidence="3" type="ORF">BD324DRAFT_657311</name>
</gene>
<keyword evidence="4" id="KW-1185">Reference proteome</keyword>
<keyword evidence="1" id="KW-0233">DNA recombination</keyword>
<accession>A0A1Y1UBB2</accession>
<comment type="subcellular location">
    <subcellularLocation>
        <location evidence="1">Nucleus</location>
    </subcellularLocation>
</comment>
<keyword evidence="1" id="KW-0833">Ubl conjugation pathway</keyword>
<feature type="compositionally biased region" description="Low complexity" evidence="2">
    <location>
        <begin position="304"/>
        <end position="327"/>
    </location>
</feature>
<dbReference type="PANTHER" id="PTHR20973:SF0">
    <property type="entry name" value="NON-STRUCTURAL MAINTENANCE OF CHROMOSOMES ELEMENT 1 HOMOLOG"/>
    <property type="match status" value="1"/>
</dbReference>
<dbReference type="GO" id="GO:0030915">
    <property type="term" value="C:Smc5-Smc6 complex"/>
    <property type="evidence" value="ECO:0007669"/>
    <property type="project" value="UniProtKB-UniRule"/>
</dbReference>
<keyword evidence="1" id="KW-0479">Metal-binding</keyword>
<feature type="compositionally biased region" description="Acidic residues" evidence="2">
    <location>
        <begin position="281"/>
        <end position="301"/>
    </location>
</feature>
<organism evidence="3 4">
    <name type="scientific">Kockovaella imperatae</name>
    <dbReference type="NCBI Taxonomy" id="4999"/>
    <lineage>
        <taxon>Eukaryota</taxon>
        <taxon>Fungi</taxon>
        <taxon>Dikarya</taxon>
        <taxon>Basidiomycota</taxon>
        <taxon>Agaricomycotina</taxon>
        <taxon>Tremellomycetes</taxon>
        <taxon>Tremellales</taxon>
        <taxon>Cuniculitremaceae</taxon>
        <taxon>Kockovaella</taxon>
    </lineage>
</organism>
<dbReference type="GeneID" id="33560671"/>
<comment type="function">
    <text evidence="1">Acts in a DNA repair pathway for removal of UV-induced DNA damage that is distinct from classical nucleotide excision repair and in repair of ionizing radiation damage. Functions in homologous recombination repair of DNA double strand breaks and in recovery of stalled replication forks.</text>
</comment>
<comment type="subunit">
    <text evidence="1">Component of the Smc5-Smc6 complex.</text>
</comment>
<comment type="catalytic activity">
    <reaction evidence="1">
        <text>S-ubiquitinyl-[E2 ubiquitin-conjugating enzyme]-L-cysteine + [acceptor protein]-L-lysine = [E2 ubiquitin-conjugating enzyme]-L-cysteine + N(6)-ubiquitinyl-[acceptor protein]-L-lysine.</text>
        <dbReference type="EC" id="2.3.2.27"/>
    </reaction>
</comment>
<keyword evidence="1" id="KW-0863">Zinc-finger</keyword>
<feature type="region of interest" description="Disordered" evidence="2">
    <location>
        <begin position="265"/>
        <end position="358"/>
    </location>
</feature>
<dbReference type="RefSeq" id="XP_021869489.1">
    <property type="nucleotide sequence ID" value="XM_022018862.1"/>
</dbReference>
<comment type="similarity">
    <text evidence="1">Belongs to the NSE1 family.</text>
</comment>
<protein>
    <recommendedName>
        <fullName evidence="1">Non-structural maintenance of chromosomes element 1 homolog</fullName>
        <ecNumber evidence="1">2.3.2.27</ecNumber>
    </recommendedName>
</protein>
<evidence type="ECO:0000256" key="2">
    <source>
        <dbReference type="SAM" id="MobiDB-lite"/>
    </source>
</evidence>
<dbReference type="EC" id="2.3.2.27" evidence="1"/>
<keyword evidence="1" id="KW-0227">DNA damage</keyword>
<keyword evidence="1" id="KW-0862">Zinc</keyword>
<evidence type="ECO:0000313" key="3">
    <source>
        <dbReference type="EMBL" id="ORX35299.1"/>
    </source>
</evidence>
<keyword evidence="1" id="KW-0808">Transferase</keyword>
<dbReference type="Gene3D" id="3.90.1150.220">
    <property type="match status" value="1"/>
</dbReference>
<dbReference type="GO" id="GO:0005634">
    <property type="term" value="C:nucleus"/>
    <property type="evidence" value="ECO:0007669"/>
    <property type="project" value="UniProtKB-SubCell"/>
</dbReference>
<evidence type="ECO:0000256" key="1">
    <source>
        <dbReference type="RuleBase" id="RU368018"/>
    </source>
</evidence>
<dbReference type="STRING" id="4999.A0A1Y1UBB2"/>
<name>A0A1Y1UBB2_9TREE</name>
<dbReference type="InterPro" id="IPR036388">
    <property type="entry name" value="WH-like_DNA-bd_sf"/>
</dbReference>
<dbReference type="Gene3D" id="1.10.10.10">
    <property type="entry name" value="Winged helix-like DNA-binding domain superfamily/Winged helix DNA-binding domain"/>
    <property type="match status" value="1"/>
</dbReference>
<dbReference type="AlphaFoldDB" id="A0A1Y1UBB2"/>
<keyword evidence="1" id="KW-0234">DNA repair</keyword>
<dbReference type="GO" id="GO:0000724">
    <property type="term" value="P:double-strand break repair via homologous recombination"/>
    <property type="evidence" value="ECO:0007669"/>
    <property type="project" value="TreeGrafter"/>
</dbReference>
<dbReference type="OrthoDB" id="185455at2759"/>
<dbReference type="EMBL" id="NBSH01000011">
    <property type="protein sequence ID" value="ORX35299.1"/>
    <property type="molecule type" value="Genomic_DNA"/>
</dbReference>
<keyword evidence="1" id="KW-0539">Nucleus</keyword>
<proteinExistence type="inferred from homology"/>
<reference evidence="3 4" key="1">
    <citation type="submission" date="2017-03" db="EMBL/GenBank/DDBJ databases">
        <title>Widespread Adenine N6-methylation of Active Genes in Fungi.</title>
        <authorList>
            <consortium name="DOE Joint Genome Institute"/>
            <person name="Mondo S.J."/>
            <person name="Dannebaum R.O."/>
            <person name="Kuo R.C."/>
            <person name="Louie K.B."/>
            <person name="Bewick A.J."/>
            <person name="Labutti K."/>
            <person name="Haridas S."/>
            <person name="Kuo A."/>
            <person name="Salamov A."/>
            <person name="Ahrendt S.R."/>
            <person name="Lau R."/>
            <person name="Bowen B.P."/>
            <person name="Lipzen A."/>
            <person name="Sullivan W."/>
            <person name="Andreopoulos W.B."/>
            <person name="Clum A."/>
            <person name="Lindquist E."/>
            <person name="Daum C."/>
            <person name="Northen T.R."/>
            <person name="Ramamoorthy G."/>
            <person name="Schmitz R.J."/>
            <person name="Gryganskyi A."/>
            <person name="Culley D."/>
            <person name="Magnuson J."/>
            <person name="James T.Y."/>
            <person name="O'Malley M.A."/>
            <person name="Stajich J.E."/>
            <person name="Spatafora J.W."/>
            <person name="Visel A."/>
            <person name="Grigoriev I.V."/>
        </authorList>
    </citation>
    <scope>NUCLEOTIDE SEQUENCE [LARGE SCALE GENOMIC DNA]</scope>
    <source>
        <strain evidence="3 4">NRRL Y-17943</strain>
    </source>
</reference>
<dbReference type="Pfam" id="PF07574">
    <property type="entry name" value="SMC_Nse1"/>
    <property type="match status" value="1"/>
</dbReference>
<dbReference type="PANTHER" id="PTHR20973">
    <property type="entry name" value="NON-SMC ELEMENT 1-RELATED"/>
    <property type="match status" value="1"/>
</dbReference>
<dbReference type="Proteomes" id="UP000193218">
    <property type="component" value="Unassembled WGS sequence"/>
</dbReference>
<evidence type="ECO:0000313" key="4">
    <source>
        <dbReference type="Proteomes" id="UP000193218"/>
    </source>
</evidence>
<sequence length="358" mass="39797">MPRNTDLHRAYLQSMLSRRVLREEVGLELYKRAITAVRASDEDFEPTHQPTKDGFMSFLGDLNNTLEKYGMLLKRERDQTAKGRGWVVLVNTEANEVAMAGSDLTPNELAYLRDLLAEIVESYPANSIGSTRALKLAGEQQTKMAKTVAEALLESMVSRGWLAKSKRGRYSLGVRGLLELDPYLTSNFADLLRKCARCSKLLTIGWKCDNEEYSSQGDNHWHLACFEAVKRISRGSCPACRNSLEDVKPIGEAAVSVAQDTFINGSRGRKRKSGGRRVAEDASDEDEEQMNEEEDFEDEEGMASQSHDQSQSQNQSQSQEQSQTQTQPRRVSVSPCFPRGIAPDGFNSPPGPLGGRIG</sequence>
<dbReference type="GO" id="GO:0061630">
    <property type="term" value="F:ubiquitin protein ligase activity"/>
    <property type="evidence" value="ECO:0007669"/>
    <property type="project" value="UniProtKB-EC"/>
</dbReference>
<comment type="caution">
    <text evidence="3">The sequence shown here is derived from an EMBL/GenBank/DDBJ whole genome shotgun (WGS) entry which is preliminary data.</text>
</comment>
<dbReference type="InterPro" id="IPR011513">
    <property type="entry name" value="Nse1"/>
</dbReference>
<dbReference type="InParanoid" id="A0A1Y1UBB2"/>
<dbReference type="GO" id="GO:0008270">
    <property type="term" value="F:zinc ion binding"/>
    <property type="evidence" value="ECO:0007669"/>
    <property type="project" value="UniProtKB-KW"/>
</dbReference>